<evidence type="ECO:0000313" key="1">
    <source>
        <dbReference type="EMBL" id="UUG69309.1"/>
    </source>
</evidence>
<accession>A0A9E7TAI4</accession>
<proteinExistence type="predicted"/>
<gene>
    <name evidence="1" type="primary">65</name>
    <name evidence="1" type="ORF">SEA_SCIENCEWIZSAM_65</name>
</gene>
<dbReference type="EMBL" id="ON645338">
    <property type="protein sequence ID" value="UUG69309.1"/>
    <property type="molecule type" value="Genomic_DNA"/>
</dbReference>
<dbReference type="RefSeq" id="YP_010750697.1">
    <property type="nucleotide sequence ID" value="NC_073336.1"/>
</dbReference>
<reference evidence="1" key="1">
    <citation type="submission" date="2022-05" db="EMBL/GenBank/DDBJ databases">
        <authorList>
            <person name="Coplen S."/>
            <person name="Charmaine M."/>
            <person name="Arellano J."/>
            <person name="Gebhart K."/>
            <person name="Hall K."/>
            <person name="Horky S."/>
            <person name="Lamsal A."/>
            <person name="Nakata S."/>
            <person name="Pridemore C."/>
            <person name="Schweikhart T."/>
            <person name="Williams K."/>
            <person name="Kotturi H."/>
            <person name="Pollenz R.S."/>
            <person name="Garlena R.A."/>
            <person name="Russell D.A."/>
            <person name="Jacobs-Sera D."/>
            <person name="Hatfull G.F."/>
        </authorList>
    </citation>
    <scope>NUCLEOTIDE SEQUENCE</scope>
</reference>
<keyword evidence="2" id="KW-1185">Reference proteome</keyword>
<evidence type="ECO:0000313" key="2">
    <source>
        <dbReference type="Proteomes" id="UP001060292"/>
    </source>
</evidence>
<organism evidence="1 2">
    <name type="scientific">Arthrobacter phage ScienceWizSam</name>
    <dbReference type="NCBI Taxonomy" id="2927283"/>
    <lineage>
        <taxon>Viruses</taxon>
        <taxon>Duplodnaviria</taxon>
        <taxon>Heunggongvirae</taxon>
        <taxon>Uroviricota</taxon>
        <taxon>Caudoviricetes</taxon>
        <taxon>Gordonvirus</taxon>
        <taxon>Gordonvirus sciencewizsam</taxon>
    </lineage>
</organism>
<name>A0A9E7TAI4_9CAUD</name>
<sequence>MSILKLKLVKVLTQSLTVRIMTFICDEVRMDIDEDLRLEGSSRDSTDAVRGWLKTKNLWYGPDYNGQPISKKDP</sequence>
<dbReference type="GeneID" id="79994054"/>
<protein>
    <submittedName>
        <fullName evidence="1">Uncharacterized protein</fullName>
    </submittedName>
</protein>
<dbReference type="Proteomes" id="UP001060292">
    <property type="component" value="Segment"/>
</dbReference>
<dbReference type="KEGG" id="vg:79994054"/>